<organism evidence="1">
    <name type="scientific">Brassica campestris</name>
    <name type="common">Field mustard</name>
    <dbReference type="NCBI Taxonomy" id="3711"/>
    <lineage>
        <taxon>Eukaryota</taxon>
        <taxon>Viridiplantae</taxon>
        <taxon>Streptophyta</taxon>
        <taxon>Embryophyta</taxon>
        <taxon>Tracheophyta</taxon>
        <taxon>Spermatophyta</taxon>
        <taxon>Magnoliopsida</taxon>
        <taxon>eudicotyledons</taxon>
        <taxon>Gunneridae</taxon>
        <taxon>Pentapetalae</taxon>
        <taxon>rosids</taxon>
        <taxon>malvids</taxon>
        <taxon>Brassicales</taxon>
        <taxon>Brassicaceae</taxon>
        <taxon>Brassiceae</taxon>
        <taxon>Brassica</taxon>
    </lineage>
</organism>
<evidence type="ECO:0000313" key="1">
    <source>
        <dbReference type="EMBL" id="VDD21119.1"/>
    </source>
</evidence>
<proteinExistence type="predicted"/>
<sequence length="55" mass="6315">MNMVGKNELKQTYGPVCHHHHRGFDLNIPPIPEFSTVNGEEEVMSPMPTKKLRLE</sequence>
<gene>
    <name evidence="1" type="ORF">BRAA10T45225Z</name>
</gene>
<dbReference type="EMBL" id="LR031577">
    <property type="protein sequence ID" value="VDD21119.1"/>
    <property type="molecule type" value="Genomic_DNA"/>
</dbReference>
<name>A0A3P6DPQ0_BRACM</name>
<reference evidence="1" key="1">
    <citation type="submission" date="2018-11" db="EMBL/GenBank/DDBJ databases">
        <authorList>
            <consortium name="Genoscope - CEA"/>
            <person name="William W."/>
        </authorList>
    </citation>
    <scope>NUCLEOTIDE SEQUENCE</scope>
</reference>
<accession>A0A3P6DPQ0</accession>
<dbReference type="AlphaFoldDB" id="A0A3P6DPQ0"/>
<protein>
    <submittedName>
        <fullName evidence="1">Uncharacterized protein</fullName>
    </submittedName>
</protein>